<name>A0A8H3Z717_VENIN</name>
<reference evidence="3 4" key="1">
    <citation type="submission" date="2019-11" db="EMBL/GenBank/DDBJ databases">
        <title>Venturia inaequalis Genome Resource.</title>
        <authorList>
            <person name="Lichtner F.J."/>
        </authorList>
    </citation>
    <scope>NUCLEOTIDE SEQUENCE [LARGE SCALE GENOMIC DNA]</scope>
    <source>
        <strain evidence="3">Bline_iso_100314</strain>
    </source>
</reference>
<evidence type="ECO:0000256" key="2">
    <source>
        <dbReference type="SAM" id="Phobius"/>
    </source>
</evidence>
<proteinExistence type="predicted"/>
<feature type="transmembrane region" description="Helical" evidence="2">
    <location>
        <begin position="291"/>
        <end position="309"/>
    </location>
</feature>
<keyword evidence="2" id="KW-1133">Transmembrane helix</keyword>
<evidence type="ECO:0000313" key="4">
    <source>
        <dbReference type="Proteomes" id="UP000433883"/>
    </source>
</evidence>
<dbReference type="EMBL" id="WNWQ01000036">
    <property type="protein sequence ID" value="KAE9982872.1"/>
    <property type="molecule type" value="Genomic_DNA"/>
</dbReference>
<feature type="compositionally biased region" description="Basic and acidic residues" evidence="1">
    <location>
        <begin position="48"/>
        <end position="69"/>
    </location>
</feature>
<feature type="transmembrane region" description="Helical" evidence="2">
    <location>
        <begin position="265"/>
        <end position="284"/>
    </location>
</feature>
<feature type="compositionally biased region" description="Polar residues" evidence="1">
    <location>
        <begin position="72"/>
        <end position="85"/>
    </location>
</feature>
<gene>
    <name evidence="3" type="ORF">BLS_005273</name>
</gene>
<dbReference type="AlphaFoldDB" id="A0A8H3Z717"/>
<dbReference type="Proteomes" id="UP000433883">
    <property type="component" value="Unassembled WGS sequence"/>
</dbReference>
<keyword evidence="2" id="KW-0812">Transmembrane</keyword>
<keyword evidence="2" id="KW-0472">Membrane</keyword>
<feature type="transmembrane region" description="Helical" evidence="2">
    <location>
        <begin position="233"/>
        <end position="253"/>
    </location>
</feature>
<evidence type="ECO:0000256" key="1">
    <source>
        <dbReference type="SAM" id="MobiDB-lite"/>
    </source>
</evidence>
<feature type="region of interest" description="Disordered" evidence="1">
    <location>
        <begin position="36"/>
        <end position="139"/>
    </location>
</feature>
<protein>
    <submittedName>
        <fullName evidence="3">Uncharacterized protein</fullName>
    </submittedName>
</protein>
<organism evidence="3 4">
    <name type="scientific">Venturia inaequalis</name>
    <name type="common">Apple scab fungus</name>
    <dbReference type="NCBI Taxonomy" id="5025"/>
    <lineage>
        <taxon>Eukaryota</taxon>
        <taxon>Fungi</taxon>
        <taxon>Dikarya</taxon>
        <taxon>Ascomycota</taxon>
        <taxon>Pezizomycotina</taxon>
        <taxon>Dothideomycetes</taxon>
        <taxon>Pleosporomycetidae</taxon>
        <taxon>Venturiales</taxon>
        <taxon>Venturiaceae</taxon>
        <taxon>Venturia</taxon>
    </lineage>
</organism>
<comment type="caution">
    <text evidence="3">The sequence shown here is derived from an EMBL/GenBank/DDBJ whole genome shotgun (WGS) entry which is preliminary data.</text>
</comment>
<feature type="compositionally biased region" description="Polar residues" evidence="1">
    <location>
        <begin position="118"/>
        <end position="139"/>
    </location>
</feature>
<sequence length="319" mass="35022">MNSNASLTSVNDIAPKTHVMRQLDLINLRFPPDELDAAAPPYENTHGIPEEKDSRHGEVGLATERDSRPSSRKSIQSQQAHSLGSASIRAGPRLSIGSMGSVPSSACDDHAARWRGQQLHSYSTTRSQSAPQSTRSQTSFPELLHEDPTAEHKNKHESFAPTKSTVPPAGICHGAEKLKVGSALTEARTITACQESSPTNVQHDSSNYDIDVESLKHKATLRKMARWSKMRKFVMWLAIIVASIALVAMVLLLSFHTSKKMTRAAFTGSTTIIFLCTSALLWAAERTMVETLIAMNIVIVYGIFLNGQIDVWLSYEVIQ</sequence>
<accession>A0A8H3Z717</accession>
<evidence type="ECO:0000313" key="3">
    <source>
        <dbReference type="EMBL" id="KAE9982872.1"/>
    </source>
</evidence>